<evidence type="ECO:0000313" key="2">
    <source>
        <dbReference type="EMBL" id="KYC66583.1"/>
    </source>
</evidence>
<protein>
    <submittedName>
        <fullName evidence="2">Uncharacterized protein</fullName>
    </submittedName>
</protein>
<dbReference type="Proteomes" id="UP000075288">
    <property type="component" value="Unassembled WGS sequence"/>
</dbReference>
<organism evidence="2 3">
    <name type="scientific">Heyndrickxia coagulans</name>
    <name type="common">Weizmannia coagulans</name>
    <dbReference type="NCBI Taxonomy" id="1398"/>
    <lineage>
        <taxon>Bacteria</taxon>
        <taxon>Bacillati</taxon>
        <taxon>Bacillota</taxon>
        <taxon>Bacilli</taxon>
        <taxon>Bacillales</taxon>
        <taxon>Bacillaceae</taxon>
        <taxon>Heyndrickxia</taxon>
    </lineage>
</organism>
<reference evidence="2 3" key="1">
    <citation type="submission" date="2016-01" db="EMBL/GenBank/DDBJ databases">
        <title>Genome Sequences of Twelve Sporeforming Bacillus Species Isolated from Foods.</title>
        <authorList>
            <person name="Berendsen E.M."/>
            <person name="Wells-Bennik M.H."/>
            <person name="Krawcyk A.O."/>
            <person name="De Jong A."/>
            <person name="Holsappel S."/>
            <person name="Eijlander R.T."/>
            <person name="Kuipers O.P."/>
        </authorList>
    </citation>
    <scope>NUCLEOTIDE SEQUENCE [LARGE SCALE GENOMIC DNA]</scope>
    <source>
        <strain evidence="2 3">B4098</strain>
    </source>
</reference>
<feature type="region of interest" description="Disordered" evidence="1">
    <location>
        <begin position="17"/>
        <end position="41"/>
    </location>
</feature>
<dbReference type="PATRIC" id="fig|1398.26.peg.3434"/>
<accession>A0A150KAL1</accession>
<sequence length="41" mass="4675">MKTIELYKLLVEISRKGEKDPEKAKEPAKRGKTRCTLKSAV</sequence>
<feature type="compositionally biased region" description="Basic and acidic residues" evidence="1">
    <location>
        <begin position="17"/>
        <end position="29"/>
    </location>
</feature>
<name>A0A150KAL1_HEYCO</name>
<gene>
    <name evidence="2" type="ORF">B4098_1473</name>
</gene>
<dbReference type="RefSeq" id="WP_268810679.1">
    <property type="nucleotide sequence ID" value="NZ_LQYG01000006.1"/>
</dbReference>
<proteinExistence type="predicted"/>
<evidence type="ECO:0000256" key="1">
    <source>
        <dbReference type="SAM" id="MobiDB-lite"/>
    </source>
</evidence>
<dbReference type="AlphaFoldDB" id="A0A150KAL1"/>
<comment type="caution">
    <text evidence="2">The sequence shown here is derived from an EMBL/GenBank/DDBJ whole genome shotgun (WGS) entry which is preliminary data.</text>
</comment>
<dbReference type="EMBL" id="LQYG01000006">
    <property type="protein sequence ID" value="KYC66583.1"/>
    <property type="molecule type" value="Genomic_DNA"/>
</dbReference>
<evidence type="ECO:0000313" key="3">
    <source>
        <dbReference type="Proteomes" id="UP000075288"/>
    </source>
</evidence>